<evidence type="ECO:0000313" key="1">
    <source>
        <dbReference type="EMBL" id="MBD1318024.1"/>
    </source>
</evidence>
<evidence type="ECO:0000313" key="2">
    <source>
        <dbReference type="Proteomes" id="UP000602395"/>
    </source>
</evidence>
<dbReference type="EMBL" id="JACWMS010000001">
    <property type="protein sequence ID" value="MBD1318024.1"/>
    <property type="molecule type" value="Genomic_DNA"/>
</dbReference>
<reference evidence="1 2" key="1">
    <citation type="submission" date="2020-09" db="EMBL/GenBank/DDBJ databases">
        <title>Novel species in genus Gordonia.</title>
        <authorList>
            <person name="Zhang G."/>
        </authorList>
    </citation>
    <scope>NUCLEOTIDE SEQUENCE [LARGE SCALE GENOMIC DNA]</scope>
    <source>
        <strain evidence="1 2">ON-33</strain>
    </source>
</reference>
<proteinExistence type="predicted"/>
<accession>A0ABR7W5B3</accession>
<dbReference type="Proteomes" id="UP000602395">
    <property type="component" value="Unassembled WGS sequence"/>
</dbReference>
<dbReference type="RefSeq" id="WP_190265364.1">
    <property type="nucleotide sequence ID" value="NZ_BAABAD010000003.1"/>
</dbReference>
<dbReference type="InterPro" id="IPR046288">
    <property type="entry name" value="DUF6325"/>
</dbReference>
<gene>
    <name evidence="1" type="ORF">IDF66_00370</name>
</gene>
<keyword evidence="2" id="KW-1185">Reference proteome</keyword>
<protein>
    <submittedName>
        <fullName evidence="1">DUF1269 domain-containing protein</fullName>
    </submittedName>
</protein>
<sequence>MTEEAAQELGPIDYVVLEWPDKQPTGEAIPYLIDLVDRGVIRIIDLAFVMKDEDGSITQIELDQLGADFEVFDGVATDLISTDDVSEAASVLQPGTAAAILVYENAWAAGFAAALRRNGGQMVSAGRIPMDEFLETLDAAEA</sequence>
<comment type="caution">
    <text evidence="1">The sequence shown here is derived from an EMBL/GenBank/DDBJ whole genome shotgun (WGS) entry which is preliminary data.</text>
</comment>
<dbReference type="Pfam" id="PF19850">
    <property type="entry name" value="DUF6325"/>
    <property type="match status" value="1"/>
</dbReference>
<name>A0ABR7W5B3_9ACTN</name>
<organism evidence="1 2">
    <name type="scientific">Gordonia hankookensis</name>
    <dbReference type="NCBI Taxonomy" id="589403"/>
    <lineage>
        <taxon>Bacteria</taxon>
        <taxon>Bacillati</taxon>
        <taxon>Actinomycetota</taxon>
        <taxon>Actinomycetes</taxon>
        <taxon>Mycobacteriales</taxon>
        <taxon>Gordoniaceae</taxon>
        <taxon>Gordonia</taxon>
    </lineage>
</organism>